<dbReference type="AlphaFoldDB" id="A0AA86PQW6"/>
<accession>A0AA86PQW6</accession>
<proteinExistence type="predicted"/>
<gene>
    <name evidence="2" type="ORF">HINF_LOCUS29408</name>
    <name evidence="3" type="ORF">HINF_LOCUS32265</name>
</gene>
<reference evidence="2" key="1">
    <citation type="submission" date="2023-06" db="EMBL/GenBank/DDBJ databases">
        <authorList>
            <person name="Kurt Z."/>
        </authorList>
    </citation>
    <scope>NUCLEOTIDE SEQUENCE</scope>
</reference>
<comment type="caution">
    <text evidence="2">The sequence shown here is derived from an EMBL/GenBank/DDBJ whole genome shotgun (WGS) entry which is preliminary data.</text>
</comment>
<evidence type="ECO:0000313" key="4">
    <source>
        <dbReference type="Proteomes" id="UP001642409"/>
    </source>
</evidence>
<keyword evidence="4" id="KW-1185">Reference proteome</keyword>
<sequence length="842" mass="98968">MDKLLEIQDLEVLQSFFTNKLQQAIQTDSYFIINQVLVNIQRALHQFQKTQSKYQAPFCRQLFHQLKIDNYCIVCLKYIDPRNSKQSKLQCPICSSVCFCSGYCSLESGSHPCDFINKIKVKSMLLDPEIQQVRLDSQQLVKKALDLKQQIINVASAAQLTVKLPQLKDLDSQAELLIKESASYFALSVRPIYKSILHNKELLKVPVHTQETLSDDKTDPFIFPYFMRICEILSNGMKQIKTNTHDFKLQTAHFQQQTAQLLVTQSNVLSAFNEFRALQKKIIMSLQLTDLRQLIFRLDDLSTELQKSERELQIPHFFDKLKNILVNEFKTKLLKSHFQNTLQIERTNNNIQEEATQIQILNEDQINYETETQNLQNRVQYSQNKKKNLTDRLTHLEKINQNPTNKQLVQQIINQYKSGAEIEQLLSQAQTSIELNKQQMQEYSNILENQQDSTKQKKLSQKLIKNRLDVKQMSINSQLTEKSYKMSLNLSSKTNTQLNYEQFQNSNSDFGEINTQNEQFSPLIKITNKFGPQHQSKEFEQKFNKLQNSQVSPQITKPENENTRDIIIENMAKYEQKIIPKNITNVLNIPNLPTRNRPSYARSVVFYRQQQNIPEEFQQYKAEIEEQDSFEIGSDFKMSLKIDRSITGLNSELFQKSHDIRQKIKVQQMEADDLITVRAKSISRKQKPEFKQICLDTLKLRPHFQKFTRMSAEAFTKHQIQKWRLFSSSVLVKQDDNQILVRKAIKQLKQQYVNNNYYFSIRKQIAFNKFNYACKNSQQQIIDLDLLKSQLDELQIQRVEFVKRNAIKFEQLNENMKQRLYKQLLNFVETGKEMKEFLGVTE</sequence>
<dbReference type="Proteomes" id="UP001642409">
    <property type="component" value="Unassembled WGS sequence"/>
</dbReference>
<evidence type="ECO:0000256" key="1">
    <source>
        <dbReference type="SAM" id="Coils"/>
    </source>
</evidence>
<feature type="coiled-coil region" evidence="1">
    <location>
        <begin position="344"/>
        <end position="392"/>
    </location>
</feature>
<reference evidence="3 4" key="2">
    <citation type="submission" date="2024-07" db="EMBL/GenBank/DDBJ databases">
        <authorList>
            <person name="Akdeniz Z."/>
        </authorList>
    </citation>
    <scope>NUCLEOTIDE SEQUENCE [LARGE SCALE GENOMIC DNA]</scope>
</reference>
<feature type="coiled-coil region" evidence="1">
    <location>
        <begin position="777"/>
        <end position="819"/>
    </location>
</feature>
<keyword evidence="1" id="KW-0175">Coiled coil</keyword>
<dbReference type="EMBL" id="CATOUU010000695">
    <property type="protein sequence ID" value="CAI9941763.1"/>
    <property type="molecule type" value="Genomic_DNA"/>
</dbReference>
<name>A0AA86PQW6_9EUKA</name>
<dbReference type="EMBL" id="CAXDID020000109">
    <property type="protein sequence ID" value="CAL6029380.1"/>
    <property type="molecule type" value="Genomic_DNA"/>
</dbReference>
<protein>
    <submittedName>
        <fullName evidence="2">Uncharacterized protein</fullName>
    </submittedName>
</protein>
<evidence type="ECO:0000313" key="2">
    <source>
        <dbReference type="EMBL" id="CAI9941763.1"/>
    </source>
</evidence>
<evidence type="ECO:0000313" key="3">
    <source>
        <dbReference type="EMBL" id="CAL6029380.1"/>
    </source>
</evidence>
<organism evidence="2">
    <name type="scientific">Hexamita inflata</name>
    <dbReference type="NCBI Taxonomy" id="28002"/>
    <lineage>
        <taxon>Eukaryota</taxon>
        <taxon>Metamonada</taxon>
        <taxon>Diplomonadida</taxon>
        <taxon>Hexamitidae</taxon>
        <taxon>Hexamitinae</taxon>
        <taxon>Hexamita</taxon>
    </lineage>
</organism>